<feature type="region of interest" description="Disordered" evidence="1">
    <location>
        <begin position="1"/>
        <end position="20"/>
    </location>
</feature>
<feature type="compositionally biased region" description="Basic and acidic residues" evidence="1">
    <location>
        <begin position="10"/>
        <end position="20"/>
    </location>
</feature>
<accession>A0A4R1RHC8</accession>
<protein>
    <submittedName>
        <fullName evidence="3">Putative membrane protein</fullName>
    </submittedName>
</protein>
<dbReference type="RefSeq" id="WP_132217894.1">
    <property type="nucleotide sequence ID" value="NZ_OX156936.1"/>
</dbReference>
<dbReference type="AlphaFoldDB" id="A0A4R1RHC8"/>
<keyword evidence="4" id="KW-1185">Reference proteome</keyword>
<evidence type="ECO:0000313" key="4">
    <source>
        <dbReference type="Proteomes" id="UP000295455"/>
    </source>
</evidence>
<gene>
    <name evidence="3" type="ORF">EV196_105137</name>
</gene>
<feature type="domain" description="DUF2061" evidence="2">
    <location>
        <begin position="30"/>
        <end position="81"/>
    </location>
</feature>
<sequence>MISHVLINSDKNEKTTYKKDSAKEKPLRSIVKSISWRIIGTLDTIIISYIITGHLTLAFKIGSVELVTKMVLYFFHERIWNSIKWGK</sequence>
<dbReference type="Proteomes" id="UP000295455">
    <property type="component" value="Unassembled WGS sequence"/>
</dbReference>
<comment type="caution">
    <text evidence="3">The sequence shown here is derived from an EMBL/GenBank/DDBJ whole genome shotgun (WGS) entry which is preliminary data.</text>
</comment>
<evidence type="ECO:0000313" key="3">
    <source>
        <dbReference type="EMBL" id="TCL65478.1"/>
    </source>
</evidence>
<name>A0A4R1RHC8_9FLAO</name>
<proteinExistence type="predicted"/>
<evidence type="ECO:0000259" key="2">
    <source>
        <dbReference type="Pfam" id="PF09834"/>
    </source>
</evidence>
<evidence type="ECO:0000256" key="1">
    <source>
        <dbReference type="SAM" id="MobiDB-lite"/>
    </source>
</evidence>
<dbReference type="Pfam" id="PF09834">
    <property type="entry name" value="DUF2061"/>
    <property type="match status" value="1"/>
</dbReference>
<dbReference type="EMBL" id="SLUP01000005">
    <property type="protein sequence ID" value="TCL65478.1"/>
    <property type="molecule type" value="Genomic_DNA"/>
</dbReference>
<dbReference type="InterPro" id="IPR018638">
    <property type="entry name" value="DUF2061_membrane"/>
</dbReference>
<organism evidence="3 4">
    <name type="scientific">Mariniflexile fucanivorans</name>
    <dbReference type="NCBI Taxonomy" id="264023"/>
    <lineage>
        <taxon>Bacteria</taxon>
        <taxon>Pseudomonadati</taxon>
        <taxon>Bacteroidota</taxon>
        <taxon>Flavobacteriia</taxon>
        <taxon>Flavobacteriales</taxon>
        <taxon>Flavobacteriaceae</taxon>
        <taxon>Mariniflexile</taxon>
    </lineage>
</organism>
<dbReference type="OrthoDB" id="197461at2"/>
<reference evidence="3 4" key="1">
    <citation type="submission" date="2019-03" db="EMBL/GenBank/DDBJ databases">
        <title>Genomic Encyclopedia of Type Strains, Phase IV (KMG-IV): sequencing the most valuable type-strain genomes for metagenomic binning, comparative biology and taxonomic classification.</title>
        <authorList>
            <person name="Goeker M."/>
        </authorList>
    </citation>
    <scope>NUCLEOTIDE SEQUENCE [LARGE SCALE GENOMIC DNA]</scope>
    <source>
        <strain evidence="3 4">DSM 18792</strain>
    </source>
</reference>